<proteinExistence type="predicted"/>
<feature type="compositionally biased region" description="Basic and acidic residues" evidence="1">
    <location>
        <begin position="71"/>
        <end position="87"/>
    </location>
</feature>
<reference evidence="2 3" key="1">
    <citation type="journal article" date="2013" name="Chin. Sci. Bull.">
        <title>Genome survey uncovers the secrets of sex and lifestyle in caterpillar fungus.</title>
        <authorList>
            <person name="Hu X."/>
            <person name="Zhang Y."/>
            <person name="Xiao G."/>
            <person name="Zheng P."/>
            <person name="Xia Y."/>
            <person name="Zhang X."/>
            <person name="St Leger R.J."/>
            <person name="Liu X."/>
            <person name="Wang C."/>
        </authorList>
    </citation>
    <scope>NUCLEOTIDE SEQUENCE [LARGE SCALE GENOMIC DNA]</scope>
    <source>
        <strain evidence="3">Co18 / CGMCC 3.14243</strain>
        <tissue evidence="2">Fruit-body</tissue>
    </source>
</reference>
<organism evidence="2 3">
    <name type="scientific">Ophiocordyceps sinensis (strain Co18 / CGMCC 3.14243)</name>
    <name type="common">Yarsagumba caterpillar fungus</name>
    <name type="synonym">Hirsutella sinensis</name>
    <dbReference type="NCBI Taxonomy" id="911162"/>
    <lineage>
        <taxon>Eukaryota</taxon>
        <taxon>Fungi</taxon>
        <taxon>Dikarya</taxon>
        <taxon>Ascomycota</taxon>
        <taxon>Pezizomycotina</taxon>
        <taxon>Sordariomycetes</taxon>
        <taxon>Hypocreomycetidae</taxon>
        <taxon>Hypocreales</taxon>
        <taxon>Ophiocordycipitaceae</taxon>
        <taxon>Ophiocordyceps</taxon>
    </lineage>
</organism>
<evidence type="ECO:0000313" key="2">
    <source>
        <dbReference type="EMBL" id="EQK97633.1"/>
    </source>
</evidence>
<accession>T5A501</accession>
<evidence type="ECO:0000313" key="3">
    <source>
        <dbReference type="Proteomes" id="UP000019374"/>
    </source>
</evidence>
<protein>
    <submittedName>
        <fullName evidence="2">Uncharacterized protein</fullName>
    </submittedName>
</protein>
<dbReference type="HOGENOM" id="CLU_2224008_0_0_1"/>
<feature type="region of interest" description="Disordered" evidence="1">
    <location>
        <begin position="45"/>
        <end position="106"/>
    </location>
</feature>
<dbReference type="EMBL" id="KE657608">
    <property type="protein sequence ID" value="EQK97633.1"/>
    <property type="molecule type" value="Genomic_DNA"/>
</dbReference>
<sequence length="106" mass="11292">MTKTKPSIVGTRTWTLAVGSGWRPFAALSCVAAMGFQSATPMADNAMSSARPGGGRWKLSLTLGQVPPAAETRRQGPARADKRRETPRGGVLSVPRHQGSTGQHWH</sequence>
<dbReference type="Proteomes" id="UP000019374">
    <property type="component" value="Unassembled WGS sequence"/>
</dbReference>
<gene>
    <name evidence="2" type="ORF">OCS_06654</name>
</gene>
<dbReference type="AlphaFoldDB" id="T5A501"/>
<evidence type="ECO:0000256" key="1">
    <source>
        <dbReference type="SAM" id="MobiDB-lite"/>
    </source>
</evidence>
<name>T5A501_OPHSC</name>